<keyword evidence="8" id="KW-1185">Reference proteome</keyword>
<dbReference type="EMBL" id="KL142373">
    <property type="protein sequence ID" value="KDR79495.1"/>
    <property type="molecule type" value="Genomic_DNA"/>
</dbReference>
<accession>A0A067T8J5</accession>
<dbReference type="GO" id="GO:0016020">
    <property type="term" value="C:membrane"/>
    <property type="evidence" value="ECO:0007669"/>
    <property type="project" value="UniProtKB-SubCell"/>
</dbReference>
<keyword evidence="4 6" id="KW-1133">Transmembrane helix</keyword>
<evidence type="ECO:0000313" key="8">
    <source>
        <dbReference type="Proteomes" id="UP000027222"/>
    </source>
</evidence>
<feature type="transmembrane region" description="Helical" evidence="6">
    <location>
        <begin position="353"/>
        <end position="372"/>
    </location>
</feature>
<feature type="transmembrane region" description="Helical" evidence="6">
    <location>
        <begin position="326"/>
        <end position="347"/>
    </location>
</feature>
<dbReference type="GO" id="GO:0022857">
    <property type="term" value="F:transmembrane transporter activity"/>
    <property type="evidence" value="ECO:0007669"/>
    <property type="project" value="InterPro"/>
</dbReference>
<dbReference type="Proteomes" id="UP000027222">
    <property type="component" value="Unassembled WGS sequence"/>
</dbReference>
<keyword evidence="5 6" id="KW-0472">Membrane</keyword>
<evidence type="ECO:0000313" key="7">
    <source>
        <dbReference type="EMBL" id="KDR79495.1"/>
    </source>
</evidence>
<evidence type="ECO:0000256" key="4">
    <source>
        <dbReference type="ARBA" id="ARBA00022989"/>
    </source>
</evidence>
<dbReference type="Gene3D" id="1.20.1250.20">
    <property type="entry name" value="MFS general substrate transporter like domains"/>
    <property type="match status" value="2"/>
</dbReference>
<dbReference type="HOGENOM" id="CLU_004790_4_0_1"/>
<sequence length="403" mass="45036">MQLGNGQLRAYYSHHLSCSRVIEENSAVSAFAVALIVMGFRTGLFKANISPLVAEQYKRTRLFVITQKNGERVIVDPALTVSRVYMYFYPIINIGALVGQISMSYSEKFVGFYLAYTLPTAVFLLCRILLWIGRNKYVTAPPSGYVLTQLCGSREVDLELGRHVQELYSPWLLGCRNAEQASRRKAYVDVLRRSMGLMCNQHNSNLASQAGETSTHGIPNDVLSNLDPFALLIFIPVCDLMFYPALRRMGINFSALKKITAGFRLRRNVVQHYVYKTSLCGYDAGACEAPNVSPLNVWVQTRAEIVAIITGLEYAFTKAPGNMRSLVMSILFTYALSAALGDALFATLSADPLLVWSYAVKAVLAFVTRGLFWWSVRDLDAKEDALNNMKEGHLDILHSDKHQ</sequence>
<comment type="similarity">
    <text evidence="2">Belongs to the major facilitator superfamily. Proton-dependent oligopeptide transporter (POT/PTR) (TC 2.A.17) family.</text>
</comment>
<dbReference type="InterPro" id="IPR000109">
    <property type="entry name" value="POT_fam"/>
</dbReference>
<dbReference type="AlphaFoldDB" id="A0A067T8J5"/>
<evidence type="ECO:0000256" key="1">
    <source>
        <dbReference type="ARBA" id="ARBA00004141"/>
    </source>
</evidence>
<evidence type="ECO:0000256" key="3">
    <source>
        <dbReference type="ARBA" id="ARBA00022692"/>
    </source>
</evidence>
<gene>
    <name evidence="7" type="ORF">GALMADRAFT_137316</name>
</gene>
<organism evidence="7 8">
    <name type="scientific">Galerina marginata (strain CBS 339.88)</name>
    <dbReference type="NCBI Taxonomy" id="685588"/>
    <lineage>
        <taxon>Eukaryota</taxon>
        <taxon>Fungi</taxon>
        <taxon>Dikarya</taxon>
        <taxon>Basidiomycota</taxon>
        <taxon>Agaricomycotina</taxon>
        <taxon>Agaricomycetes</taxon>
        <taxon>Agaricomycetidae</taxon>
        <taxon>Agaricales</taxon>
        <taxon>Agaricineae</taxon>
        <taxon>Strophariaceae</taxon>
        <taxon>Galerina</taxon>
    </lineage>
</organism>
<dbReference type="OrthoDB" id="8904098at2759"/>
<dbReference type="PANTHER" id="PTHR11654">
    <property type="entry name" value="OLIGOPEPTIDE TRANSPORTER-RELATED"/>
    <property type="match status" value="1"/>
</dbReference>
<evidence type="ECO:0000256" key="2">
    <source>
        <dbReference type="ARBA" id="ARBA00005982"/>
    </source>
</evidence>
<reference evidence="8" key="1">
    <citation type="journal article" date="2014" name="Proc. Natl. Acad. Sci. U.S.A.">
        <title>Extensive sampling of basidiomycete genomes demonstrates inadequacy of the white-rot/brown-rot paradigm for wood decay fungi.</title>
        <authorList>
            <person name="Riley R."/>
            <person name="Salamov A.A."/>
            <person name="Brown D.W."/>
            <person name="Nagy L.G."/>
            <person name="Floudas D."/>
            <person name="Held B.W."/>
            <person name="Levasseur A."/>
            <person name="Lombard V."/>
            <person name="Morin E."/>
            <person name="Otillar R."/>
            <person name="Lindquist E.A."/>
            <person name="Sun H."/>
            <person name="LaButti K.M."/>
            <person name="Schmutz J."/>
            <person name="Jabbour D."/>
            <person name="Luo H."/>
            <person name="Baker S.E."/>
            <person name="Pisabarro A.G."/>
            <person name="Walton J.D."/>
            <person name="Blanchette R.A."/>
            <person name="Henrissat B."/>
            <person name="Martin F."/>
            <person name="Cullen D."/>
            <person name="Hibbett D.S."/>
            <person name="Grigoriev I.V."/>
        </authorList>
    </citation>
    <scope>NUCLEOTIDE SEQUENCE [LARGE SCALE GENOMIC DNA]</scope>
    <source>
        <strain evidence="8">CBS 339.88</strain>
    </source>
</reference>
<keyword evidence="3 6" id="KW-0812">Transmembrane</keyword>
<dbReference type="InterPro" id="IPR036259">
    <property type="entry name" value="MFS_trans_sf"/>
</dbReference>
<protein>
    <submittedName>
        <fullName evidence="7">Uncharacterized protein</fullName>
    </submittedName>
</protein>
<comment type="subcellular location">
    <subcellularLocation>
        <location evidence="1">Membrane</location>
        <topology evidence="1">Multi-pass membrane protein</topology>
    </subcellularLocation>
</comment>
<evidence type="ECO:0000256" key="6">
    <source>
        <dbReference type="SAM" id="Phobius"/>
    </source>
</evidence>
<evidence type="ECO:0000256" key="5">
    <source>
        <dbReference type="ARBA" id="ARBA00023136"/>
    </source>
</evidence>
<proteinExistence type="inferred from homology"/>
<feature type="transmembrane region" description="Helical" evidence="6">
    <location>
        <begin position="84"/>
        <end position="103"/>
    </location>
</feature>
<name>A0A067T8J5_GALM3</name>
<dbReference type="Pfam" id="PF00854">
    <property type="entry name" value="PTR2"/>
    <property type="match status" value="2"/>
</dbReference>
<feature type="transmembrane region" description="Helical" evidence="6">
    <location>
        <begin position="110"/>
        <end position="132"/>
    </location>
</feature>